<dbReference type="SUPFAM" id="SSF55729">
    <property type="entry name" value="Acyl-CoA N-acyltransferases (Nat)"/>
    <property type="match status" value="1"/>
</dbReference>
<dbReference type="EMBL" id="JASVDS010000001">
    <property type="protein sequence ID" value="MDL5031168.1"/>
    <property type="molecule type" value="Genomic_DNA"/>
</dbReference>
<comment type="caution">
    <text evidence="2">The sequence shown here is derived from an EMBL/GenBank/DDBJ whole genome shotgun (WGS) entry which is preliminary data.</text>
</comment>
<proteinExistence type="predicted"/>
<evidence type="ECO:0000259" key="1">
    <source>
        <dbReference type="PROSITE" id="PS51186"/>
    </source>
</evidence>
<dbReference type="Proteomes" id="UP001238603">
    <property type="component" value="Unassembled WGS sequence"/>
</dbReference>
<dbReference type="PROSITE" id="PS51186">
    <property type="entry name" value="GNAT"/>
    <property type="match status" value="1"/>
</dbReference>
<reference evidence="2 3" key="1">
    <citation type="submission" date="2023-06" db="EMBL/GenBank/DDBJ databases">
        <title>Pelomonas sp. APW6 16S ribosomal RNA gene genome sequencing and assembly.</title>
        <authorList>
            <person name="Woo H."/>
        </authorList>
    </citation>
    <scope>NUCLEOTIDE SEQUENCE [LARGE SCALE GENOMIC DNA]</scope>
    <source>
        <strain evidence="2 3">APW6</strain>
    </source>
</reference>
<evidence type="ECO:0000313" key="2">
    <source>
        <dbReference type="EMBL" id="MDL5031168.1"/>
    </source>
</evidence>
<dbReference type="CDD" id="cd04301">
    <property type="entry name" value="NAT_SF"/>
    <property type="match status" value="1"/>
</dbReference>
<dbReference type="Gene3D" id="3.40.630.30">
    <property type="match status" value="1"/>
</dbReference>
<dbReference type="InterPro" id="IPR016181">
    <property type="entry name" value="Acyl_CoA_acyltransferase"/>
</dbReference>
<sequence>MSPSVTLICADAVPAASLHEAFTAAFADYLIGPFVLPPEAWPGFLARQGIDLALSRVAVDGQGRPLAFAFTAPRPARSSWRLGTMGALPAARGSGAAPALLADFLARARAAGCEQTELEVFAQNERARRLYERHGFETRDLLQGWAGTVPPGPGVGWRELAWNEALAWLDAAEAEGLALPLQQTRLGLASAQGQRAFAWGGALVTGAPRPDDDGCFQLSAVVDRDPSQADLRALLQALAAAHPGWRHWRMPQLLRPSVGGEALASLGLGAEPLHQLWMRRVG</sequence>
<evidence type="ECO:0000313" key="3">
    <source>
        <dbReference type="Proteomes" id="UP001238603"/>
    </source>
</evidence>
<protein>
    <submittedName>
        <fullName evidence="2">GNAT family N-acetyltransferase</fullName>
    </submittedName>
</protein>
<dbReference type="InterPro" id="IPR050276">
    <property type="entry name" value="MshD_Acetyltransferase"/>
</dbReference>
<dbReference type="PANTHER" id="PTHR43617">
    <property type="entry name" value="L-AMINO ACID N-ACETYLTRANSFERASE"/>
    <property type="match status" value="1"/>
</dbReference>
<dbReference type="InterPro" id="IPR000182">
    <property type="entry name" value="GNAT_dom"/>
</dbReference>
<keyword evidence="3" id="KW-1185">Reference proteome</keyword>
<dbReference type="RefSeq" id="WP_285981282.1">
    <property type="nucleotide sequence ID" value="NZ_JASVDS010000001.1"/>
</dbReference>
<organism evidence="2 3">
    <name type="scientific">Roseateles subflavus</name>
    <dbReference type="NCBI Taxonomy" id="3053353"/>
    <lineage>
        <taxon>Bacteria</taxon>
        <taxon>Pseudomonadati</taxon>
        <taxon>Pseudomonadota</taxon>
        <taxon>Betaproteobacteria</taxon>
        <taxon>Burkholderiales</taxon>
        <taxon>Sphaerotilaceae</taxon>
        <taxon>Roseateles</taxon>
    </lineage>
</organism>
<dbReference type="Pfam" id="PF00583">
    <property type="entry name" value="Acetyltransf_1"/>
    <property type="match status" value="1"/>
</dbReference>
<accession>A0ABT7LE88</accession>
<feature type="domain" description="N-acetyltransferase" evidence="1">
    <location>
        <begin position="5"/>
        <end position="162"/>
    </location>
</feature>
<gene>
    <name evidence="2" type="ORF">QRD43_04540</name>
</gene>
<name>A0ABT7LE88_9BURK</name>